<gene>
    <name evidence="8" type="ORF">FPE_LOCUS29937</name>
</gene>
<evidence type="ECO:0000313" key="8">
    <source>
        <dbReference type="EMBL" id="CAI9782507.1"/>
    </source>
</evidence>
<reference evidence="8" key="1">
    <citation type="submission" date="2023-05" db="EMBL/GenBank/DDBJ databases">
        <authorList>
            <person name="Huff M."/>
        </authorList>
    </citation>
    <scope>NUCLEOTIDE SEQUENCE</scope>
</reference>
<evidence type="ECO:0000256" key="6">
    <source>
        <dbReference type="ARBA" id="ARBA00023136"/>
    </source>
</evidence>
<keyword evidence="5" id="KW-1133">Transmembrane helix</keyword>
<evidence type="ECO:0008006" key="10">
    <source>
        <dbReference type="Google" id="ProtNLM"/>
    </source>
</evidence>
<keyword evidence="4" id="KW-0812">Transmembrane</keyword>
<accession>A0AAD2A6M6</accession>
<dbReference type="Pfam" id="PF00083">
    <property type="entry name" value="Sugar_tr"/>
    <property type="match status" value="1"/>
</dbReference>
<keyword evidence="9" id="KW-1185">Reference proteome</keyword>
<dbReference type="Proteomes" id="UP000834106">
    <property type="component" value="Chromosome 19"/>
</dbReference>
<evidence type="ECO:0000256" key="5">
    <source>
        <dbReference type="ARBA" id="ARBA00022989"/>
    </source>
</evidence>
<protein>
    <recommendedName>
        <fullName evidence="10">Major facilitator superfamily (MFS) profile domain-containing protein</fullName>
    </recommendedName>
</protein>
<comment type="similarity">
    <text evidence="7">Belongs to the major facilitator superfamily. Phosphate:H(+) symporter (TC 2.A.1.9) family.</text>
</comment>
<evidence type="ECO:0000256" key="2">
    <source>
        <dbReference type="ARBA" id="ARBA00010992"/>
    </source>
</evidence>
<organism evidence="8 9">
    <name type="scientific">Fraxinus pennsylvanica</name>
    <dbReference type="NCBI Taxonomy" id="56036"/>
    <lineage>
        <taxon>Eukaryota</taxon>
        <taxon>Viridiplantae</taxon>
        <taxon>Streptophyta</taxon>
        <taxon>Embryophyta</taxon>
        <taxon>Tracheophyta</taxon>
        <taxon>Spermatophyta</taxon>
        <taxon>Magnoliopsida</taxon>
        <taxon>eudicotyledons</taxon>
        <taxon>Gunneridae</taxon>
        <taxon>Pentapetalae</taxon>
        <taxon>asterids</taxon>
        <taxon>lamiids</taxon>
        <taxon>Lamiales</taxon>
        <taxon>Oleaceae</taxon>
        <taxon>Oleeae</taxon>
        <taxon>Fraxinus</taxon>
    </lineage>
</organism>
<name>A0AAD2A6M6_9LAMI</name>
<dbReference type="PANTHER" id="PTHR48021:SF37">
    <property type="entry name" value="SUGAR TRANSPORTER ERD6-LIKE 16"/>
    <property type="match status" value="1"/>
</dbReference>
<evidence type="ECO:0000256" key="7">
    <source>
        <dbReference type="ARBA" id="ARBA00044504"/>
    </source>
</evidence>
<comment type="subcellular location">
    <subcellularLocation>
        <location evidence="1">Membrane</location>
    </subcellularLocation>
</comment>
<dbReference type="AlphaFoldDB" id="A0AAD2A6M6"/>
<dbReference type="PANTHER" id="PTHR48021">
    <property type="match status" value="1"/>
</dbReference>
<dbReference type="EMBL" id="OU503054">
    <property type="protein sequence ID" value="CAI9782507.1"/>
    <property type="molecule type" value="Genomic_DNA"/>
</dbReference>
<dbReference type="InterPro" id="IPR050549">
    <property type="entry name" value="MFS_Trehalose_Transporter"/>
</dbReference>
<comment type="similarity">
    <text evidence="2">Belongs to the major facilitator superfamily. Sugar transporter (TC 2.A.1.1) family.</text>
</comment>
<evidence type="ECO:0000256" key="3">
    <source>
        <dbReference type="ARBA" id="ARBA00022597"/>
    </source>
</evidence>
<dbReference type="InterPro" id="IPR005828">
    <property type="entry name" value="MFS_sugar_transport-like"/>
</dbReference>
<keyword evidence="3" id="KW-0762">Sugar transport</keyword>
<dbReference type="Gene3D" id="1.20.1250.20">
    <property type="entry name" value="MFS general substrate transporter like domains"/>
    <property type="match status" value="1"/>
</dbReference>
<dbReference type="InterPro" id="IPR036259">
    <property type="entry name" value="MFS_trans_sf"/>
</dbReference>
<evidence type="ECO:0000256" key="4">
    <source>
        <dbReference type="ARBA" id="ARBA00022692"/>
    </source>
</evidence>
<proteinExistence type="inferred from homology"/>
<keyword evidence="3" id="KW-0813">Transport</keyword>
<sequence length="99" mass="10915">MTARVLNATKWFTRDADVSQESADIQASIDTLQYLPKARIFDLFNRKYTRAVIIGVGLMVFQQFGGINGIGFYASETFVAAGFSSGKFGTIDYAIIQVC</sequence>
<evidence type="ECO:0000313" key="9">
    <source>
        <dbReference type="Proteomes" id="UP000834106"/>
    </source>
</evidence>
<dbReference type="GO" id="GO:0022857">
    <property type="term" value="F:transmembrane transporter activity"/>
    <property type="evidence" value="ECO:0007669"/>
    <property type="project" value="InterPro"/>
</dbReference>
<evidence type="ECO:0000256" key="1">
    <source>
        <dbReference type="ARBA" id="ARBA00004370"/>
    </source>
</evidence>
<keyword evidence="6" id="KW-0472">Membrane</keyword>
<dbReference type="GO" id="GO:0016020">
    <property type="term" value="C:membrane"/>
    <property type="evidence" value="ECO:0007669"/>
    <property type="project" value="UniProtKB-SubCell"/>
</dbReference>